<dbReference type="Proteomes" id="UP000007813">
    <property type="component" value="Unassembled WGS sequence"/>
</dbReference>
<evidence type="ECO:0000313" key="2">
    <source>
        <dbReference type="Proteomes" id="UP000007813"/>
    </source>
</evidence>
<name>J3F0G1_9EURY</name>
<gene>
    <name evidence="1" type="ORF">HSB1_06130</name>
</gene>
<accession>J3F0G1</accession>
<protein>
    <submittedName>
        <fullName evidence="1">Uncharacterized protein</fullName>
    </submittedName>
</protein>
<proteinExistence type="predicted"/>
<evidence type="ECO:0000313" key="1">
    <source>
        <dbReference type="EMBL" id="EJN61572.1"/>
    </source>
</evidence>
<dbReference type="eggNOG" id="arCOG03296">
    <property type="taxonomic scope" value="Archaea"/>
</dbReference>
<dbReference type="AlphaFoldDB" id="J3F0G1"/>
<sequence>MSRLRNLAGDRCNPPVVITPKFYENQQGSAATGDVLVIDIDPRREVPHAVVSGRNNEQRTYYIRTADESRVISDSEELQQLFSGSIDPTFEHWTRMWYIHQMWTYEPIKTMPRPDSWTDFNNILNELSDEDRELLADDETKQADDGSRVGELSAIDDENKGTRLIRELVPILLLYSVSRTPTDFWARQNVSTSDEAEAYRQRASTIGRSDIEFENKPQAINELSIDLDELLNRYSLEMVVPYRTTASIQFPTEWDTPARLRFEVADLLDLCISVRSPGHPSEVMGPPPSYPRKIDGEVYSQGFDIQLFADFAFPDVADPNIRIHRKFVSGWKSFIDGKWNWNTFVEDYPRREVYDIHDRVETIEEKLNTLLDADDC</sequence>
<reference evidence="1 2" key="1">
    <citation type="journal article" date="2012" name="J. Bacteriol.">
        <title>Draft Genome Sequence of the Extremely Halophilic Archaeon Halogranum salarium B-1T.</title>
        <authorList>
            <person name="Kim K.K."/>
            <person name="Lee K.C."/>
            <person name="Lee J.S."/>
        </authorList>
    </citation>
    <scope>NUCLEOTIDE SEQUENCE [LARGE SCALE GENOMIC DNA]</scope>
    <source>
        <strain evidence="1 2">B-1</strain>
    </source>
</reference>
<comment type="caution">
    <text evidence="1">The sequence shown here is derived from an EMBL/GenBank/DDBJ whole genome shotgun (WGS) entry which is preliminary data.</text>
</comment>
<dbReference type="EMBL" id="ALJD01000002">
    <property type="protein sequence ID" value="EJN61572.1"/>
    <property type="molecule type" value="Genomic_DNA"/>
</dbReference>
<organism evidence="1 2">
    <name type="scientific">Halogranum salarium B-1</name>
    <dbReference type="NCBI Taxonomy" id="1210908"/>
    <lineage>
        <taxon>Archaea</taxon>
        <taxon>Methanobacteriati</taxon>
        <taxon>Methanobacteriota</taxon>
        <taxon>Stenosarchaea group</taxon>
        <taxon>Halobacteria</taxon>
        <taxon>Halobacteriales</taxon>
        <taxon>Haloferacaceae</taxon>
    </lineage>
</organism>